<dbReference type="PANTHER" id="PTHR38166">
    <property type="entry name" value="C2H2-TYPE DOMAIN-CONTAINING PROTEIN-RELATED"/>
    <property type="match status" value="1"/>
</dbReference>
<dbReference type="OrthoDB" id="4161727at2759"/>
<sequence length="307" mass="34456">MQKHSKQPIPCEVSEAEATDGYNKEQEKQLRGRKRPANQTDEQRWYDMYTILFPKDPPLLVPSPYYESQEMQIQGQLVKFKDYLKDELPKKMWTDLQSDLQPLSDAEMINMQKRIEEMVHECTDGFFLQCQRSFLSPPSTPLPSEPQRRIPSSPLQSDSLSEDSGMSNQLIPLATAVPANPTRTGISDLEFEEMLPSRDGSGYIQPPVPTAFTAYTASPIVPAPTAFTANITYPARPSTPDSNRRRGFTNQSIWNPPYLASSDPVMGQYGTMNSGDDGANLDFDQIMFSMGPMDSGHWIQPPASGYS</sequence>
<dbReference type="PANTHER" id="PTHR38166:SF1">
    <property type="entry name" value="C2H2-TYPE DOMAIN-CONTAINING PROTEIN"/>
    <property type="match status" value="1"/>
</dbReference>
<keyword evidence="3" id="KW-1185">Reference proteome</keyword>
<gene>
    <name evidence="2" type="ORF">P154DRAFT_337021</name>
</gene>
<evidence type="ECO:0000313" key="3">
    <source>
        <dbReference type="Proteomes" id="UP000799779"/>
    </source>
</evidence>
<accession>A0A6A5WU82</accession>
<organism evidence="2 3">
    <name type="scientific">Amniculicola lignicola CBS 123094</name>
    <dbReference type="NCBI Taxonomy" id="1392246"/>
    <lineage>
        <taxon>Eukaryota</taxon>
        <taxon>Fungi</taxon>
        <taxon>Dikarya</taxon>
        <taxon>Ascomycota</taxon>
        <taxon>Pezizomycotina</taxon>
        <taxon>Dothideomycetes</taxon>
        <taxon>Pleosporomycetidae</taxon>
        <taxon>Pleosporales</taxon>
        <taxon>Amniculicolaceae</taxon>
        <taxon>Amniculicola</taxon>
    </lineage>
</organism>
<feature type="region of interest" description="Disordered" evidence="1">
    <location>
        <begin position="137"/>
        <end position="166"/>
    </location>
</feature>
<feature type="region of interest" description="Disordered" evidence="1">
    <location>
        <begin position="1"/>
        <end position="41"/>
    </location>
</feature>
<evidence type="ECO:0000256" key="1">
    <source>
        <dbReference type="SAM" id="MobiDB-lite"/>
    </source>
</evidence>
<protein>
    <submittedName>
        <fullName evidence="2">Uncharacterized protein</fullName>
    </submittedName>
</protein>
<dbReference type="EMBL" id="ML977563">
    <property type="protein sequence ID" value="KAF2005373.1"/>
    <property type="molecule type" value="Genomic_DNA"/>
</dbReference>
<reference evidence="2" key="1">
    <citation type="journal article" date="2020" name="Stud. Mycol.">
        <title>101 Dothideomycetes genomes: a test case for predicting lifestyles and emergence of pathogens.</title>
        <authorList>
            <person name="Haridas S."/>
            <person name="Albert R."/>
            <person name="Binder M."/>
            <person name="Bloem J."/>
            <person name="Labutti K."/>
            <person name="Salamov A."/>
            <person name="Andreopoulos B."/>
            <person name="Baker S."/>
            <person name="Barry K."/>
            <person name="Bills G."/>
            <person name="Bluhm B."/>
            <person name="Cannon C."/>
            <person name="Castanera R."/>
            <person name="Culley D."/>
            <person name="Daum C."/>
            <person name="Ezra D."/>
            <person name="Gonzalez J."/>
            <person name="Henrissat B."/>
            <person name="Kuo A."/>
            <person name="Liang C."/>
            <person name="Lipzen A."/>
            <person name="Lutzoni F."/>
            <person name="Magnuson J."/>
            <person name="Mondo S."/>
            <person name="Nolan M."/>
            <person name="Ohm R."/>
            <person name="Pangilinan J."/>
            <person name="Park H.-J."/>
            <person name="Ramirez L."/>
            <person name="Alfaro M."/>
            <person name="Sun H."/>
            <person name="Tritt A."/>
            <person name="Yoshinaga Y."/>
            <person name="Zwiers L.-H."/>
            <person name="Turgeon B."/>
            <person name="Goodwin S."/>
            <person name="Spatafora J."/>
            <person name="Crous P."/>
            <person name="Grigoriev I."/>
        </authorList>
    </citation>
    <scope>NUCLEOTIDE SEQUENCE</scope>
    <source>
        <strain evidence="2">CBS 123094</strain>
    </source>
</reference>
<dbReference type="AlphaFoldDB" id="A0A6A5WU82"/>
<dbReference type="Proteomes" id="UP000799779">
    <property type="component" value="Unassembled WGS sequence"/>
</dbReference>
<name>A0A6A5WU82_9PLEO</name>
<feature type="compositionally biased region" description="Polar residues" evidence="1">
    <location>
        <begin position="153"/>
        <end position="166"/>
    </location>
</feature>
<feature type="region of interest" description="Disordered" evidence="1">
    <location>
        <begin position="234"/>
        <end position="254"/>
    </location>
</feature>
<evidence type="ECO:0000313" key="2">
    <source>
        <dbReference type="EMBL" id="KAF2005373.1"/>
    </source>
</evidence>
<proteinExistence type="predicted"/>